<sequence length="231" mass="24350">MGRGLCGGLHWHWRGGFVLAAPLDVAAYALGERRHSGPTELLFGANATDLNADVVGGALLGVLDSCRRDEILDQFGDLEDRDRAVADKVVGAVGRDRVKRLDASGGQIFDVYEATRLVASAGDGQRLACHRLADEGRNNGGRACARPVRDAESQDRVLKLVKLVVAAAVHLAGQLRGRVKVVWHAEVALLVNALARLSGVDPDSAGVNDALHSGAARGFEHVERAAGVGCL</sequence>
<proteinExistence type="predicted"/>
<protein>
    <submittedName>
        <fullName evidence="1">Unannotated protein</fullName>
    </submittedName>
</protein>
<organism evidence="1">
    <name type="scientific">freshwater metagenome</name>
    <dbReference type="NCBI Taxonomy" id="449393"/>
    <lineage>
        <taxon>unclassified sequences</taxon>
        <taxon>metagenomes</taxon>
        <taxon>ecological metagenomes</taxon>
    </lineage>
</organism>
<name>A0A6J5ZZC8_9ZZZZ</name>
<accession>A0A6J5ZZC8</accession>
<dbReference type="EMBL" id="CAESAO010000222">
    <property type="protein sequence ID" value="CAB4347465.1"/>
    <property type="molecule type" value="Genomic_DNA"/>
</dbReference>
<reference evidence="1" key="1">
    <citation type="submission" date="2020-05" db="EMBL/GenBank/DDBJ databases">
        <authorList>
            <person name="Chiriac C."/>
            <person name="Salcher M."/>
            <person name="Ghai R."/>
            <person name="Kavagutti S V."/>
        </authorList>
    </citation>
    <scope>NUCLEOTIDE SEQUENCE</scope>
</reference>
<dbReference type="AlphaFoldDB" id="A0A6J5ZZC8"/>
<evidence type="ECO:0000313" key="1">
    <source>
        <dbReference type="EMBL" id="CAB4347465.1"/>
    </source>
</evidence>
<gene>
    <name evidence="1" type="ORF">UFOPK3522_01698</name>
</gene>